<dbReference type="GO" id="GO:0003755">
    <property type="term" value="F:peptidyl-prolyl cis-trans isomerase activity"/>
    <property type="evidence" value="ECO:0007669"/>
    <property type="project" value="UniProtKB-UniRule"/>
</dbReference>
<evidence type="ECO:0000313" key="10">
    <source>
        <dbReference type="Proteomes" id="UP000029736"/>
    </source>
</evidence>
<proteinExistence type="inferred from homology"/>
<dbReference type="GO" id="GO:0006457">
    <property type="term" value="P:protein folding"/>
    <property type="evidence" value="ECO:0007669"/>
    <property type="project" value="InterPro"/>
</dbReference>
<evidence type="ECO:0000256" key="5">
    <source>
        <dbReference type="ARBA" id="ARBA00023235"/>
    </source>
</evidence>
<keyword evidence="4 6" id="KW-0697">Rotamase</keyword>
<evidence type="ECO:0000256" key="7">
    <source>
        <dbReference type="RuleBase" id="RU003915"/>
    </source>
</evidence>
<dbReference type="PANTHER" id="PTHR43811:SF19">
    <property type="entry name" value="39 KDA FK506-BINDING NUCLEAR PROTEIN"/>
    <property type="match status" value="1"/>
</dbReference>
<dbReference type="OrthoDB" id="9814548at2"/>
<dbReference type="PANTHER" id="PTHR43811">
    <property type="entry name" value="FKBP-TYPE PEPTIDYL-PROLYL CIS-TRANS ISOMERASE FKPA"/>
    <property type="match status" value="1"/>
</dbReference>
<gene>
    <name evidence="9" type="ORF">IX84_25405</name>
</gene>
<keyword evidence="5 6" id="KW-0413">Isomerase</keyword>
<dbReference type="Pfam" id="PF00254">
    <property type="entry name" value="FKBP_C"/>
    <property type="match status" value="1"/>
</dbReference>
<dbReference type="AlphaFoldDB" id="A0A098S2D0"/>
<accession>A0A098S2D0</accession>
<dbReference type="Gene3D" id="1.10.287.460">
    <property type="entry name" value="Peptidyl-prolyl cis-trans isomerase, FKBP-type, N-terminal domain"/>
    <property type="match status" value="1"/>
</dbReference>
<dbReference type="Gene3D" id="3.10.50.40">
    <property type="match status" value="1"/>
</dbReference>
<dbReference type="InterPro" id="IPR046357">
    <property type="entry name" value="PPIase_dom_sf"/>
</dbReference>
<dbReference type="SUPFAM" id="SSF54534">
    <property type="entry name" value="FKBP-like"/>
    <property type="match status" value="1"/>
</dbReference>
<dbReference type="InterPro" id="IPR001179">
    <property type="entry name" value="PPIase_FKBP_dom"/>
</dbReference>
<evidence type="ECO:0000259" key="8">
    <source>
        <dbReference type="PROSITE" id="PS50059"/>
    </source>
</evidence>
<dbReference type="STRING" id="1524460.IX84_25405"/>
<comment type="catalytic activity">
    <reaction evidence="1 6 7">
        <text>[protein]-peptidylproline (omega=180) = [protein]-peptidylproline (omega=0)</text>
        <dbReference type="Rhea" id="RHEA:16237"/>
        <dbReference type="Rhea" id="RHEA-COMP:10747"/>
        <dbReference type="Rhea" id="RHEA-COMP:10748"/>
        <dbReference type="ChEBI" id="CHEBI:83833"/>
        <dbReference type="ChEBI" id="CHEBI:83834"/>
        <dbReference type="EC" id="5.2.1.8"/>
    </reaction>
</comment>
<protein>
    <recommendedName>
        <fullName evidence="7">Peptidyl-prolyl cis-trans isomerase</fullName>
        <ecNumber evidence="7">5.2.1.8</ecNumber>
    </recommendedName>
</protein>
<name>A0A098S2D0_9BACT</name>
<feature type="domain" description="PPIase FKBP-type" evidence="8">
    <location>
        <begin position="108"/>
        <end position="194"/>
    </location>
</feature>
<dbReference type="EMBL" id="JPOS01000083">
    <property type="protein sequence ID" value="KGE85943.1"/>
    <property type="molecule type" value="Genomic_DNA"/>
</dbReference>
<keyword evidence="3" id="KW-0732">Signal</keyword>
<reference evidence="9 10" key="1">
    <citation type="journal article" date="2014" name="Int. J. Syst. Evol. Microbiol.">
        <title>Phaeodactylibacter xiamenensis gen. nov., sp. nov., a member of the family Saprospiraceae isolated from the marine alga Phaeodactylum tricornutum.</title>
        <authorList>
            <person name="Chen Z.Jr."/>
            <person name="Lei X."/>
            <person name="Lai Q."/>
            <person name="Li Y."/>
            <person name="Zhang B."/>
            <person name="Zhang J."/>
            <person name="Zhang H."/>
            <person name="Yang L."/>
            <person name="Zheng W."/>
            <person name="Tian Y."/>
            <person name="Yu Z."/>
            <person name="Xu H.Jr."/>
            <person name="Zheng T."/>
        </authorList>
    </citation>
    <scope>NUCLEOTIDE SEQUENCE [LARGE SCALE GENOMIC DNA]</scope>
    <source>
        <strain evidence="9 10">KD52</strain>
    </source>
</reference>
<dbReference type="Pfam" id="PF01346">
    <property type="entry name" value="FKBP_N"/>
    <property type="match status" value="1"/>
</dbReference>
<comment type="similarity">
    <text evidence="2 7">Belongs to the FKBP-type PPIase family.</text>
</comment>
<evidence type="ECO:0000256" key="3">
    <source>
        <dbReference type="ARBA" id="ARBA00022729"/>
    </source>
</evidence>
<dbReference type="RefSeq" id="WP_044227292.1">
    <property type="nucleotide sequence ID" value="NZ_JBKAGJ010000022.1"/>
</dbReference>
<evidence type="ECO:0000313" key="9">
    <source>
        <dbReference type="EMBL" id="KGE85943.1"/>
    </source>
</evidence>
<evidence type="ECO:0000256" key="6">
    <source>
        <dbReference type="PROSITE-ProRule" id="PRU00277"/>
    </source>
</evidence>
<evidence type="ECO:0000256" key="2">
    <source>
        <dbReference type="ARBA" id="ARBA00006577"/>
    </source>
</evidence>
<dbReference type="PROSITE" id="PS50059">
    <property type="entry name" value="FKBP_PPIASE"/>
    <property type="match status" value="1"/>
</dbReference>
<dbReference type="NCBIfam" id="NF008602">
    <property type="entry name" value="PRK11570.1"/>
    <property type="match status" value="1"/>
</dbReference>
<dbReference type="InterPro" id="IPR036944">
    <property type="entry name" value="PPIase_FKBP_N_sf"/>
</dbReference>
<dbReference type="InterPro" id="IPR000774">
    <property type="entry name" value="PPIase_FKBP_N"/>
</dbReference>
<evidence type="ECO:0000256" key="4">
    <source>
        <dbReference type="ARBA" id="ARBA00023110"/>
    </source>
</evidence>
<evidence type="ECO:0000256" key="1">
    <source>
        <dbReference type="ARBA" id="ARBA00000971"/>
    </source>
</evidence>
<organism evidence="9 10">
    <name type="scientific">Phaeodactylibacter xiamenensis</name>
    <dbReference type="NCBI Taxonomy" id="1524460"/>
    <lineage>
        <taxon>Bacteria</taxon>
        <taxon>Pseudomonadati</taxon>
        <taxon>Bacteroidota</taxon>
        <taxon>Saprospiria</taxon>
        <taxon>Saprospirales</taxon>
        <taxon>Haliscomenobacteraceae</taxon>
        <taxon>Phaeodactylibacter</taxon>
    </lineage>
</organism>
<sequence length="194" mass="21351">MDSLSYALGVLLAQNLQNQGFDNLDETSMTTAIHDVLAGNEPKFTAEEANQVVQQYMMKKQQAKHADAIEAGKAFLAENAKREEVKVTDSGLQYEVLKEGNGPKPTETSKVKVHYHGTLTDDTVFDSSVERGEPTSFGVNQVIKGWTEALQLMPQGSKWKLYIPSDLAYGPRGAGGKIGPYETLIFEVELLEIQ</sequence>
<dbReference type="Proteomes" id="UP000029736">
    <property type="component" value="Unassembled WGS sequence"/>
</dbReference>
<dbReference type="EC" id="5.2.1.8" evidence="7"/>
<comment type="caution">
    <text evidence="9">The sequence shown here is derived from an EMBL/GenBank/DDBJ whole genome shotgun (WGS) entry which is preliminary data.</text>
</comment>
<keyword evidence="10" id="KW-1185">Reference proteome</keyword>
<dbReference type="FunFam" id="3.10.50.40:FF:000045">
    <property type="entry name" value="Peptidyl-prolyl cis-trans isomerase"/>
    <property type="match status" value="1"/>
</dbReference>